<dbReference type="EMBL" id="CAKMUD010000035">
    <property type="protein sequence ID" value="CAH1575242.1"/>
    <property type="molecule type" value="Genomic_DNA"/>
</dbReference>
<evidence type="ECO:0000256" key="1">
    <source>
        <dbReference type="SAM" id="MobiDB-lite"/>
    </source>
</evidence>
<proteinExistence type="predicted"/>
<name>A0AAU9QJS7_9VIBR</name>
<evidence type="ECO:0000313" key="3">
    <source>
        <dbReference type="Proteomes" id="UP001295462"/>
    </source>
</evidence>
<evidence type="ECO:0008006" key="4">
    <source>
        <dbReference type="Google" id="ProtNLM"/>
    </source>
</evidence>
<gene>
    <name evidence="2" type="ORF">THF1A12_130077</name>
</gene>
<evidence type="ECO:0000313" key="2">
    <source>
        <dbReference type="EMBL" id="CAH1575242.1"/>
    </source>
</evidence>
<dbReference type="Proteomes" id="UP001295462">
    <property type="component" value="Unassembled WGS sequence"/>
</dbReference>
<feature type="region of interest" description="Disordered" evidence="1">
    <location>
        <begin position="1"/>
        <end position="22"/>
    </location>
</feature>
<reference evidence="2" key="1">
    <citation type="submission" date="2022-01" db="EMBL/GenBank/DDBJ databases">
        <authorList>
            <person name="Lagorce A."/>
        </authorList>
    </citation>
    <scope>NUCLEOTIDE SEQUENCE</scope>
    <source>
        <strain evidence="2">Th15_F1_A12</strain>
    </source>
</reference>
<protein>
    <recommendedName>
        <fullName evidence="4">DUF3265 domain-containing protein</fullName>
    </recommendedName>
</protein>
<comment type="caution">
    <text evidence="2">The sequence shown here is derived from an EMBL/GenBank/DDBJ whole genome shotgun (WGS) entry which is preliminary data.</text>
</comment>
<organism evidence="2 3">
    <name type="scientific">Vibrio jasicida</name>
    <dbReference type="NCBI Taxonomy" id="766224"/>
    <lineage>
        <taxon>Bacteria</taxon>
        <taxon>Pseudomonadati</taxon>
        <taxon>Pseudomonadota</taxon>
        <taxon>Gammaproteobacteria</taxon>
        <taxon>Vibrionales</taxon>
        <taxon>Vibrionaceae</taxon>
        <taxon>Vibrio</taxon>
    </lineage>
</organism>
<dbReference type="AlphaFoldDB" id="A0AAU9QJS7"/>
<sequence>MPARPCQSDAGGRPSESPDSKVMFGLDGMTEHFCQVRRYQGRLLGFVLVI</sequence>
<accession>A0AAU9QJS7</accession>